<evidence type="ECO:0000313" key="2">
    <source>
        <dbReference type="Proteomes" id="UP001595764"/>
    </source>
</evidence>
<protein>
    <submittedName>
        <fullName evidence="1">Uncharacterized protein</fullName>
    </submittedName>
</protein>
<dbReference type="EMBL" id="JBHRWI010000022">
    <property type="protein sequence ID" value="MFC3512430.1"/>
    <property type="molecule type" value="Genomic_DNA"/>
</dbReference>
<dbReference type="RefSeq" id="WP_377871727.1">
    <property type="nucleotide sequence ID" value="NZ_JBHMAY010000032.1"/>
</dbReference>
<comment type="caution">
    <text evidence="1">The sequence shown here is derived from an EMBL/GenBank/DDBJ whole genome shotgun (WGS) entry which is preliminary data.</text>
</comment>
<accession>A0ABV7QGI4</accession>
<evidence type="ECO:0000313" key="1">
    <source>
        <dbReference type="EMBL" id="MFC3512430.1"/>
    </source>
</evidence>
<reference evidence="2" key="1">
    <citation type="journal article" date="2019" name="Int. J. Syst. Evol. Microbiol.">
        <title>The Global Catalogue of Microorganisms (GCM) 10K type strain sequencing project: providing services to taxonomists for standard genome sequencing and annotation.</title>
        <authorList>
            <consortium name="The Broad Institute Genomics Platform"/>
            <consortium name="The Broad Institute Genome Sequencing Center for Infectious Disease"/>
            <person name="Wu L."/>
            <person name="Ma J."/>
        </authorList>
    </citation>
    <scope>NUCLEOTIDE SEQUENCE [LARGE SCALE GENOMIC DNA]</scope>
    <source>
        <strain evidence="2">CGMCC 4.7682</strain>
    </source>
</reference>
<gene>
    <name evidence="1" type="ORF">ACFORO_19820</name>
</gene>
<sequence length="144" mass="15559">MYEIPPTAAMRDWAVAIDGDLAAFRCASRSEPLVLPRMWPGRGLGVRDADVRGLAAAVSEAMKTPGYWLARRRAGCPWEEQPWGAAHRDAEEGFVYVPGPCGTPGDAVGYRPACRFPVALRDLRGLRIRLAACLHACVPGGARS</sequence>
<name>A0ABV7QGI4_9PSEU</name>
<proteinExistence type="predicted"/>
<dbReference type="Proteomes" id="UP001595764">
    <property type="component" value="Unassembled WGS sequence"/>
</dbReference>
<organism evidence="1 2">
    <name type="scientific">Amycolatopsis halotolerans</name>
    <dbReference type="NCBI Taxonomy" id="330083"/>
    <lineage>
        <taxon>Bacteria</taxon>
        <taxon>Bacillati</taxon>
        <taxon>Actinomycetota</taxon>
        <taxon>Actinomycetes</taxon>
        <taxon>Pseudonocardiales</taxon>
        <taxon>Pseudonocardiaceae</taxon>
        <taxon>Amycolatopsis</taxon>
    </lineage>
</organism>
<keyword evidence="2" id="KW-1185">Reference proteome</keyword>